<protein>
    <submittedName>
        <fullName evidence="1">Uncharacterized protein</fullName>
    </submittedName>
</protein>
<name>A0A0W0YHK2_9GAMM</name>
<dbReference type="RefSeq" id="WP_058514976.1">
    <property type="nucleotide sequence ID" value="NZ_CAAAIH010000010.1"/>
</dbReference>
<reference evidence="1 2" key="1">
    <citation type="submission" date="2015-11" db="EMBL/GenBank/DDBJ databases">
        <title>Genomic analysis of 38 Legionella species identifies large and diverse effector repertoires.</title>
        <authorList>
            <person name="Burstein D."/>
            <person name="Amaro F."/>
            <person name="Zusman T."/>
            <person name="Lifshitz Z."/>
            <person name="Cohen O."/>
            <person name="Gilbert J.A."/>
            <person name="Pupko T."/>
            <person name="Shuman H.A."/>
            <person name="Segal G."/>
        </authorList>
    </citation>
    <scope>NUCLEOTIDE SEQUENCE [LARGE SCALE GENOMIC DNA]</scope>
    <source>
        <strain evidence="1 2">SC-63-C7</strain>
    </source>
</reference>
<dbReference type="AlphaFoldDB" id="A0A0W0YHK2"/>
<dbReference type="OrthoDB" id="5644189at2"/>
<evidence type="ECO:0000313" key="2">
    <source>
        <dbReference type="Proteomes" id="UP000054703"/>
    </source>
</evidence>
<organism evidence="1 2">
    <name type="scientific">Legionella santicrucis</name>
    <dbReference type="NCBI Taxonomy" id="45074"/>
    <lineage>
        <taxon>Bacteria</taxon>
        <taxon>Pseudomonadati</taxon>
        <taxon>Pseudomonadota</taxon>
        <taxon>Gammaproteobacteria</taxon>
        <taxon>Legionellales</taxon>
        <taxon>Legionellaceae</taxon>
        <taxon>Legionella</taxon>
    </lineage>
</organism>
<comment type="caution">
    <text evidence="1">The sequence shown here is derived from an EMBL/GenBank/DDBJ whole genome shotgun (WGS) entry which is preliminary data.</text>
</comment>
<dbReference type="EMBL" id="LNYU01000083">
    <property type="protein sequence ID" value="KTD56322.1"/>
    <property type="molecule type" value="Genomic_DNA"/>
</dbReference>
<keyword evidence="2" id="KW-1185">Reference proteome</keyword>
<evidence type="ECO:0000313" key="1">
    <source>
        <dbReference type="EMBL" id="KTD56322.1"/>
    </source>
</evidence>
<gene>
    <name evidence="1" type="ORF">Lsan_3010</name>
</gene>
<accession>A0A0W0YHK2</accession>
<dbReference type="STRING" id="45074.Lsan_3010"/>
<proteinExistence type="predicted"/>
<dbReference type="Proteomes" id="UP000054703">
    <property type="component" value="Unassembled WGS sequence"/>
</dbReference>
<dbReference type="PATRIC" id="fig|45074.5.peg.3241"/>
<sequence>MPKLHHNVELIAVENKLPEKIASSLFKGITEKRILKDQFGAYYLIKKPDALTVNDVFKGYLSEEQLQSPDFDPKEHIFSIQLEGAFLEIIIPRMAKKMFEGILIVPENYLHVDKDKSIGVISKFINNFSEFLSQKDAIKIGSLFDREHLPKREDLSLTPEEARIIGQLYAVALVFNLWDLLNSKLLNSGYCFREGIKQAAIVDFGCGATLSYKGRHADTLAMDDPNFSPAKKIDYSFFGQYYRDHYRHGHALPFDQLVAPLLPHTIISDLFNMSAKDTISQAMLEGFCQAITTAEKNMAQNPCLLEEGLAESYAAITLDSSVQADELQSYLNTEFYSLKPRKDSHSLIYLLQQRLISTKMLISQFQAGISATSIQEDIRDYYYQSQYLGKF</sequence>